<proteinExistence type="predicted"/>
<evidence type="ECO:0000313" key="2">
    <source>
        <dbReference type="EMBL" id="JAH04385.1"/>
    </source>
</evidence>
<feature type="region of interest" description="Disordered" evidence="1">
    <location>
        <begin position="1"/>
        <end position="22"/>
    </location>
</feature>
<sequence>MWFDNTKPLKATRLKEKKATDS</sequence>
<accession>A0A0E9PJZ0</accession>
<organism evidence="2">
    <name type="scientific">Anguilla anguilla</name>
    <name type="common">European freshwater eel</name>
    <name type="synonym">Muraena anguilla</name>
    <dbReference type="NCBI Taxonomy" id="7936"/>
    <lineage>
        <taxon>Eukaryota</taxon>
        <taxon>Metazoa</taxon>
        <taxon>Chordata</taxon>
        <taxon>Craniata</taxon>
        <taxon>Vertebrata</taxon>
        <taxon>Euteleostomi</taxon>
        <taxon>Actinopterygii</taxon>
        <taxon>Neopterygii</taxon>
        <taxon>Teleostei</taxon>
        <taxon>Anguilliformes</taxon>
        <taxon>Anguillidae</taxon>
        <taxon>Anguilla</taxon>
    </lineage>
</organism>
<dbReference type="EMBL" id="GBXM01104192">
    <property type="protein sequence ID" value="JAH04385.1"/>
    <property type="molecule type" value="Transcribed_RNA"/>
</dbReference>
<evidence type="ECO:0000256" key="1">
    <source>
        <dbReference type="SAM" id="MobiDB-lite"/>
    </source>
</evidence>
<reference evidence="2" key="1">
    <citation type="submission" date="2014-11" db="EMBL/GenBank/DDBJ databases">
        <authorList>
            <person name="Amaro Gonzalez C."/>
        </authorList>
    </citation>
    <scope>NUCLEOTIDE SEQUENCE</scope>
</reference>
<reference evidence="2" key="2">
    <citation type="journal article" date="2015" name="Fish Shellfish Immunol.">
        <title>Early steps in the European eel (Anguilla anguilla)-Vibrio vulnificus interaction in the gills: Role of the RtxA13 toxin.</title>
        <authorList>
            <person name="Callol A."/>
            <person name="Pajuelo D."/>
            <person name="Ebbesson L."/>
            <person name="Teles M."/>
            <person name="MacKenzie S."/>
            <person name="Amaro C."/>
        </authorList>
    </citation>
    <scope>NUCLEOTIDE SEQUENCE</scope>
</reference>
<dbReference type="AlphaFoldDB" id="A0A0E9PJZ0"/>
<feature type="compositionally biased region" description="Basic and acidic residues" evidence="1">
    <location>
        <begin position="13"/>
        <end position="22"/>
    </location>
</feature>
<protein>
    <submittedName>
        <fullName evidence="2">Uncharacterized protein</fullName>
    </submittedName>
</protein>
<name>A0A0E9PJZ0_ANGAN</name>